<dbReference type="Proteomes" id="UP000018211">
    <property type="component" value="Unassembled WGS sequence"/>
</dbReference>
<evidence type="ECO:0000313" key="1">
    <source>
        <dbReference type="EMBL" id="CCO44181.1"/>
    </source>
</evidence>
<sequence length="298" mass="33712">MSKSNQNSFVAGQFSQFVEQEARLYIRDKFLAEHGNTSTERLAQSLSEMMRKDPQNFTSSLFNGNHFDGSLRNKDRFTDIAAQTLPPAKSLKKHYSSDNAKCIDSQVNWDFSASVNSKVAALVTDYLMNRESQTIDEKEVGRFIEKHIVEPIANHHKTQLDIPPRLVALNEVHGALMNNINGDFAQRYNDALSRDGMDLNSMTFIEKDAKEKGISIPNEFTQLKTGLVELHEMGLGDESGRLPLPSTSEELQHVFDREGVDNSTTEIAMQVEGHLERYKQVTENRIDVASYANDFHQL</sequence>
<dbReference type="EMBL" id="CAOF01000008">
    <property type="protein sequence ID" value="CCO44181.1"/>
    <property type="molecule type" value="Genomic_DNA"/>
</dbReference>
<dbReference type="AlphaFoldDB" id="A0AAV2VI23"/>
<organism evidence="1 2">
    <name type="scientific">Vibrio nigripulchritudo SOn1</name>
    <dbReference type="NCBI Taxonomy" id="1238450"/>
    <lineage>
        <taxon>Bacteria</taxon>
        <taxon>Pseudomonadati</taxon>
        <taxon>Pseudomonadota</taxon>
        <taxon>Gammaproteobacteria</taxon>
        <taxon>Vibrionales</taxon>
        <taxon>Vibrionaceae</taxon>
        <taxon>Vibrio</taxon>
    </lineage>
</organism>
<protein>
    <submittedName>
        <fullName evidence="1">Uncharacterized protein</fullName>
    </submittedName>
</protein>
<evidence type="ECO:0000313" key="2">
    <source>
        <dbReference type="Proteomes" id="UP000018211"/>
    </source>
</evidence>
<proteinExistence type="predicted"/>
<name>A0AAV2VI23_9VIBR</name>
<dbReference type="RefSeq" id="WP_022610112.1">
    <property type="nucleotide sequence ID" value="NZ_LK391965.1"/>
</dbReference>
<reference evidence="1 2" key="1">
    <citation type="journal article" date="2013" name="ISME J.">
        <title>Comparative genomics of pathogenic lineages of Vibrio nigripulchritudo identifies virulence-associated traits.</title>
        <authorList>
            <person name="Goudenege D."/>
            <person name="Labreuche Y."/>
            <person name="Krin E."/>
            <person name="Ansquer D."/>
            <person name="Mangenot S."/>
            <person name="Calteau A."/>
            <person name="Medigue C."/>
            <person name="Mazel D."/>
            <person name="Polz M.F."/>
            <person name="Le Roux F."/>
        </authorList>
    </citation>
    <scope>NUCLEOTIDE SEQUENCE [LARGE SCALE GENOMIC DNA]</scope>
    <source>
        <strain evidence="1 2">SOn1</strain>
    </source>
</reference>
<comment type="caution">
    <text evidence="1">The sequence shown here is derived from an EMBL/GenBank/DDBJ whole genome shotgun (WGS) entry which is preliminary data.</text>
</comment>
<accession>A0AAV2VI23</accession>
<gene>
    <name evidence="1" type="ORF">VIBNISOn1_1050007</name>
</gene>